<keyword evidence="1" id="KW-0812">Transmembrane</keyword>
<feature type="transmembrane region" description="Helical" evidence="1">
    <location>
        <begin position="20"/>
        <end position="38"/>
    </location>
</feature>
<sequence>MLAFGSTRDIAILLGLRDFGFFVFYAALFMACSFYTAIRMIVSSRAVDDAIEREVSTMTIEGKSFE</sequence>
<reference evidence="2 3" key="1">
    <citation type="submission" date="2013-10" db="EMBL/GenBank/DDBJ databases">
        <title>Complete genome sequence of Corynebacterium lactis DSM 45799(T), isolated from raw cow milk.</title>
        <authorList>
            <person name="Ruckert C."/>
            <person name="Albersmeier A."/>
            <person name="Lipski A."/>
            <person name="Kalinowski J."/>
        </authorList>
    </citation>
    <scope>NUCLEOTIDE SEQUENCE [LARGE SCALE GENOMIC DNA]</scope>
    <source>
        <strain evidence="2 3">RW2-5</strain>
    </source>
</reference>
<dbReference type="Proteomes" id="UP000058446">
    <property type="component" value="Chromosome"/>
</dbReference>
<dbReference type="PATRIC" id="fig|1408189.4.peg.1750"/>
<dbReference type="AlphaFoldDB" id="A0A0K2H3J3"/>
<evidence type="ECO:0000313" key="3">
    <source>
        <dbReference type="Proteomes" id="UP000058446"/>
    </source>
</evidence>
<keyword evidence="3" id="KW-1185">Reference proteome</keyword>
<evidence type="ECO:0000313" key="2">
    <source>
        <dbReference type="EMBL" id="ALA68607.1"/>
    </source>
</evidence>
<dbReference type="EMBL" id="CP006841">
    <property type="protein sequence ID" value="ALA68607.1"/>
    <property type="molecule type" value="Genomic_DNA"/>
</dbReference>
<proteinExistence type="predicted"/>
<evidence type="ECO:0000256" key="1">
    <source>
        <dbReference type="SAM" id="Phobius"/>
    </source>
</evidence>
<gene>
    <name evidence="2" type="ORF">CLAC_08750</name>
</gene>
<keyword evidence="1" id="KW-0472">Membrane</keyword>
<dbReference type="KEGG" id="clw:CLAC_08750"/>
<protein>
    <submittedName>
        <fullName evidence="2">Uncharacterized protein</fullName>
    </submittedName>
</protein>
<name>A0A0K2H3J3_9CORY</name>
<keyword evidence="1" id="KW-1133">Transmembrane helix</keyword>
<accession>A0A0K2H3J3</accession>
<organism evidence="2 3">
    <name type="scientific">Corynebacterium lactis RW2-5</name>
    <dbReference type="NCBI Taxonomy" id="1408189"/>
    <lineage>
        <taxon>Bacteria</taxon>
        <taxon>Bacillati</taxon>
        <taxon>Actinomycetota</taxon>
        <taxon>Actinomycetes</taxon>
        <taxon>Mycobacteriales</taxon>
        <taxon>Corynebacteriaceae</taxon>
        <taxon>Corynebacterium</taxon>
    </lineage>
</organism>